<comment type="caution">
    <text evidence="1">The sequence shown here is derived from an EMBL/GenBank/DDBJ whole genome shotgun (WGS) entry which is preliminary data.</text>
</comment>
<dbReference type="AlphaFoldDB" id="A0A4Q7NS11"/>
<dbReference type="EMBL" id="SGXD01000002">
    <property type="protein sequence ID" value="RZS89630.1"/>
    <property type="molecule type" value="Genomic_DNA"/>
</dbReference>
<protein>
    <recommendedName>
        <fullName evidence="3">Agenet domain-containing protein</fullName>
    </recommendedName>
</protein>
<keyword evidence="2" id="KW-1185">Reference proteome</keyword>
<dbReference type="OrthoDB" id="9930038at2"/>
<accession>A0A4Q7NS11</accession>
<reference evidence="1 2" key="1">
    <citation type="submission" date="2019-02" db="EMBL/GenBank/DDBJ databases">
        <title>Genomic Encyclopedia of Type Strains, Phase IV (KMG-IV): sequencing the most valuable type-strain genomes for metagenomic binning, comparative biology and taxonomic classification.</title>
        <authorList>
            <person name="Goeker M."/>
        </authorList>
    </citation>
    <scope>NUCLEOTIDE SEQUENCE [LARGE SCALE GENOMIC DNA]</scope>
    <source>
        <strain evidence="1 2">DSM 45622</strain>
    </source>
</reference>
<evidence type="ECO:0000313" key="1">
    <source>
        <dbReference type="EMBL" id="RZS89630.1"/>
    </source>
</evidence>
<evidence type="ECO:0000313" key="2">
    <source>
        <dbReference type="Proteomes" id="UP000293638"/>
    </source>
</evidence>
<sequence length="71" mass="8176">MPTPPVPPSTLPCDEHRPVEVLHEGRWVPGTLLRAYRTGGRWRAVVRYATAPGERYQQARWAEDVRPAREE</sequence>
<organism evidence="1 2">
    <name type="scientific">Motilibacter rhizosphaerae</name>
    <dbReference type="NCBI Taxonomy" id="598652"/>
    <lineage>
        <taxon>Bacteria</taxon>
        <taxon>Bacillati</taxon>
        <taxon>Actinomycetota</taxon>
        <taxon>Actinomycetes</taxon>
        <taxon>Motilibacterales</taxon>
        <taxon>Motilibacteraceae</taxon>
        <taxon>Motilibacter</taxon>
    </lineage>
</organism>
<dbReference type="Proteomes" id="UP000293638">
    <property type="component" value="Unassembled WGS sequence"/>
</dbReference>
<dbReference type="RefSeq" id="WP_130492213.1">
    <property type="nucleotide sequence ID" value="NZ_SGXD01000002.1"/>
</dbReference>
<gene>
    <name evidence="1" type="ORF">EV189_1399</name>
</gene>
<evidence type="ECO:0008006" key="3">
    <source>
        <dbReference type="Google" id="ProtNLM"/>
    </source>
</evidence>
<proteinExistence type="predicted"/>
<name>A0A4Q7NS11_9ACTN</name>